<dbReference type="InterPro" id="IPR011761">
    <property type="entry name" value="ATP-grasp"/>
</dbReference>
<gene>
    <name evidence="3" type="ORF">ACFOX3_19055</name>
</gene>
<reference evidence="4" key="1">
    <citation type="journal article" date="2019" name="Int. J. Syst. Evol. Microbiol.">
        <title>The Global Catalogue of Microorganisms (GCM) 10K type strain sequencing project: providing services to taxonomists for standard genome sequencing and annotation.</title>
        <authorList>
            <consortium name="The Broad Institute Genomics Platform"/>
            <consortium name="The Broad Institute Genome Sequencing Center for Infectious Disease"/>
            <person name="Wu L."/>
            <person name="Ma J."/>
        </authorList>
    </citation>
    <scope>NUCLEOTIDE SEQUENCE [LARGE SCALE GENOMIC DNA]</scope>
    <source>
        <strain evidence="4">CECT 8570</strain>
    </source>
</reference>
<dbReference type="SUPFAM" id="SSF56059">
    <property type="entry name" value="Glutathione synthetase ATP-binding domain-like"/>
    <property type="match status" value="1"/>
</dbReference>
<organism evidence="3 4">
    <name type="scientific">Simiduia curdlanivorans</name>
    <dbReference type="NCBI Taxonomy" id="1492769"/>
    <lineage>
        <taxon>Bacteria</taxon>
        <taxon>Pseudomonadati</taxon>
        <taxon>Pseudomonadota</taxon>
        <taxon>Gammaproteobacteria</taxon>
        <taxon>Cellvibrionales</taxon>
        <taxon>Cellvibrionaceae</taxon>
        <taxon>Simiduia</taxon>
    </lineage>
</organism>
<proteinExistence type="predicted"/>
<sequence>MDNLTNQQHKILVLDANQRSALASVRALGDLPQLTIYTADSTSQSLAGSSRYSARYLQCPSSETDPQAFLAWLTKAQASDQFSLVLPVTEITSQLILLHHEQLPDVDLPFAPLDTVMQLADKSNLLALAKKLGFATPSSQRYDSTATLDISSLTYPLVLKPCQSTLYRDGAWVKTSVKVVKSEDELRAHLARADYLKNSAFMIQAFIPGHGAGVFCLYHQSEPILFFAHTRLREKPPEGGVSVLSESAKVNPALKILTEQLMSAVNWHGVAMVEFRIAPDGTAYLMEVNTRFWGSLQLSIDAGANFPKHLVCLALNLPCEAITPYRTGQRLRWLLGDVDSLYLFLKSNRKLSSKISRLLSFFNPFSPKTKHEINRWNDLKPAIFEFKIYLKQLLGLD</sequence>
<dbReference type="Gene3D" id="3.30.470.20">
    <property type="entry name" value="ATP-grasp fold, B domain"/>
    <property type="match status" value="1"/>
</dbReference>
<feature type="domain" description="ATP-grasp" evidence="2">
    <location>
        <begin position="126"/>
        <end position="315"/>
    </location>
</feature>
<dbReference type="Proteomes" id="UP001595840">
    <property type="component" value="Unassembled WGS sequence"/>
</dbReference>
<protein>
    <submittedName>
        <fullName evidence="3">ATP-grasp domain-containing protein</fullName>
    </submittedName>
</protein>
<comment type="caution">
    <text evidence="3">The sequence shown here is derived from an EMBL/GenBank/DDBJ whole genome shotgun (WGS) entry which is preliminary data.</text>
</comment>
<keyword evidence="4" id="KW-1185">Reference proteome</keyword>
<accession>A0ABV8V905</accession>
<evidence type="ECO:0000313" key="3">
    <source>
        <dbReference type="EMBL" id="MFC4364415.1"/>
    </source>
</evidence>
<dbReference type="Pfam" id="PF15632">
    <property type="entry name" value="ATPgrasp_Ter"/>
    <property type="match status" value="1"/>
</dbReference>
<dbReference type="EMBL" id="JBHSCX010000025">
    <property type="protein sequence ID" value="MFC4364415.1"/>
    <property type="molecule type" value="Genomic_DNA"/>
</dbReference>
<evidence type="ECO:0000313" key="4">
    <source>
        <dbReference type="Proteomes" id="UP001595840"/>
    </source>
</evidence>
<evidence type="ECO:0000256" key="1">
    <source>
        <dbReference type="PROSITE-ProRule" id="PRU00409"/>
    </source>
</evidence>
<name>A0ABV8V905_9GAMM</name>
<keyword evidence="1" id="KW-0547">Nucleotide-binding</keyword>
<keyword evidence="1" id="KW-0067">ATP-binding</keyword>
<evidence type="ECO:0000259" key="2">
    <source>
        <dbReference type="PROSITE" id="PS50975"/>
    </source>
</evidence>
<dbReference type="PROSITE" id="PS50975">
    <property type="entry name" value="ATP_GRASP"/>
    <property type="match status" value="1"/>
</dbReference>
<dbReference type="RefSeq" id="WP_290260795.1">
    <property type="nucleotide sequence ID" value="NZ_JAUFQG010000004.1"/>
</dbReference>